<feature type="region of interest" description="Disordered" evidence="1">
    <location>
        <begin position="523"/>
        <end position="577"/>
    </location>
</feature>
<comment type="caution">
    <text evidence="2">The sequence shown here is derived from an EMBL/GenBank/DDBJ whole genome shotgun (WGS) entry which is preliminary data.</text>
</comment>
<feature type="region of interest" description="Disordered" evidence="1">
    <location>
        <begin position="592"/>
        <end position="620"/>
    </location>
</feature>
<dbReference type="GeneID" id="6016666"/>
<feature type="compositionally biased region" description="Basic residues" evidence="1">
    <location>
        <begin position="739"/>
        <end position="753"/>
    </location>
</feature>
<dbReference type="InParanoid" id="A8PAT2"/>
<reference evidence="2 3" key="1">
    <citation type="journal article" date="2010" name="Proc. Natl. Acad. Sci. U.S.A.">
        <title>Insights into evolution of multicellular fungi from the assembled chromosomes of the mushroom Coprinopsis cinerea (Coprinus cinereus).</title>
        <authorList>
            <person name="Stajich J.E."/>
            <person name="Wilke S.K."/>
            <person name="Ahren D."/>
            <person name="Au C.H."/>
            <person name="Birren B.W."/>
            <person name="Borodovsky M."/>
            <person name="Burns C."/>
            <person name="Canback B."/>
            <person name="Casselton L.A."/>
            <person name="Cheng C.K."/>
            <person name="Deng J."/>
            <person name="Dietrich F.S."/>
            <person name="Fargo D.C."/>
            <person name="Farman M.L."/>
            <person name="Gathman A.C."/>
            <person name="Goldberg J."/>
            <person name="Guigo R."/>
            <person name="Hoegger P.J."/>
            <person name="Hooker J.B."/>
            <person name="Huggins A."/>
            <person name="James T.Y."/>
            <person name="Kamada T."/>
            <person name="Kilaru S."/>
            <person name="Kodira C."/>
            <person name="Kues U."/>
            <person name="Kupfer D."/>
            <person name="Kwan H.S."/>
            <person name="Lomsadze A."/>
            <person name="Li W."/>
            <person name="Lilly W.W."/>
            <person name="Ma L.J."/>
            <person name="Mackey A.J."/>
            <person name="Manning G."/>
            <person name="Martin F."/>
            <person name="Muraguchi H."/>
            <person name="Natvig D.O."/>
            <person name="Palmerini H."/>
            <person name="Ramesh M.A."/>
            <person name="Rehmeyer C.J."/>
            <person name="Roe B.A."/>
            <person name="Shenoy N."/>
            <person name="Stanke M."/>
            <person name="Ter-Hovhannisyan V."/>
            <person name="Tunlid A."/>
            <person name="Velagapudi R."/>
            <person name="Vision T.J."/>
            <person name="Zeng Q."/>
            <person name="Zolan M.E."/>
            <person name="Pukkila P.J."/>
        </authorList>
    </citation>
    <scope>NUCLEOTIDE SEQUENCE [LARGE SCALE GENOMIC DNA]</scope>
    <source>
        <strain evidence="3">Okayama-7 / 130 / ATCC MYA-4618 / FGSC 9003</strain>
    </source>
</reference>
<name>A8PAT2_COPC7</name>
<dbReference type="VEuPathDB" id="FungiDB:CC1G_12859"/>
<dbReference type="RefSeq" id="XP_001840045.1">
    <property type="nucleotide sequence ID" value="XM_001839993.1"/>
</dbReference>
<evidence type="ECO:0000256" key="1">
    <source>
        <dbReference type="SAM" id="MobiDB-lite"/>
    </source>
</evidence>
<organism evidence="2 3">
    <name type="scientific">Coprinopsis cinerea (strain Okayama-7 / 130 / ATCC MYA-4618 / FGSC 9003)</name>
    <name type="common">Inky cap fungus</name>
    <name type="synonym">Hormographiella aspergillata</name>
    <dbReference type="NCBI Taxonomy" id="240176"/>
    <lineage>
        <taxon>Eukaryota</taxon>
        <taxon>Fungi</taxon>
        <taxon>Dikarya</taxon>
        <taxon>Basidiomycota</taxon>
        <taxon>Agaricomycotina</taxon>
        <taxon>Agaricomycetes</taxon>
        <taxon>Agaricomycetidae</taxon>
        <taxon>Agaricales</taxon>
        <taxon>Agaricineae</taxon>
        <taxon>Psathyrellaceae</taxon>
        <taxon>Coprinopsis</taxon>
    </lineage>
</organism>
<feature type="compositionally biased region" description="Acidic residues" evidence="1">
    <location>
        <begin position="162"/>
        <end position="191"/>
    </location>
</feature>
<protein>
    <submittedName>
        <fullName evidence="2">Uncharacterized protein</fullName>
    </submittedName>
</protein>
<feature type="compositionally biased region" description="Low complexity" evidence="1">
    <location>
        <begin position="700"/>
        <end position="716"/>
    </location>
</feature>
<feature type="compositionally biased region" description="Low complexity" evidence="1">
    <location>
        <begin position="534"/>
        <end position="551"/>
    </location>
</feature>
<evidence type="ECO:0000313" key="2">
    <source>
        <dbReference type="EMBL" id="EAU81769.1"/>
    </source>
</evidence>
<gene>
    <name evidence="2" type="ORF">CC1G_12859</name>
</gene>
<dbReference type="AlphaFoldDB" id="A8PAT2"/>
<dbReference type="EMBL" id="AACS02000002">
    <property type="protein sequence ID" value="EAU81769.1"/>
    <property type="molecule type" value="Genomic_DNA"/>
</dbReference>
<dbReference type="KEGG" id="cci:CC1G_12859"/>
<keyword evidence="3" id="KW-1185">Reference proteome</keyword>
<dbReference type="OrthoDB" id="2758182at2759"/>
<feature type="region of interest" description="Disordered" evidence="1">
    <location>
        <begin position="162"/>
        <end position="230"/>
    </location>
</feature>
<accession>A8PAT2</accession>
<feature type="region of interest" description="Disordered" evidence="1">
    <location>
        <begin position="637"/>
        <end position="753"/>
    </location>
</feature>
<sequence length="753" mass="82823">MAPKKQPQHTWTEEQLKILNDTKPEFHAADAVKRQAVADTAASKIQAAMEEGGQQLDSKASQALFIAVRGWLKARCKAKRKADGISWKGIKARNVFIQHNRRSIKAVQKKLYEKDTGAVFPYSLDTFVDVPLPDFDAEEIAMLEDHGMSPHNPDVDMALETDDEEMSVSDEDDYNDDDNDNDDDDDDDNDGESDRHKQPTKSKSHLKSGKSRGQKKNQRPDTTQSQKTSNHVFSYFQDAVSELWSKLPASEKRRYRLRAYLNKQRGPSSSEQAEMADKELPAVLEGFAAQLLRKYNVRVVFTIVFPDENGVLNIWSSDYNSNLGGTNFTDVHPRIFQDCGINVALTAWGRREFGKEHAQVTFTQKRAGTHALMTLPLGADGARLVDPEKPPILPVTKPWLKDLIRSYFTHKYVEAVGTAERLKCPWSDIEKGPGRFFDENIFPVKYQKMLREPSRMSVQELKDVLGYIYSRQESGVRPPFRFDYYIDKSKSQNLIIKASHSSTKGKAREVLSVEPVVIEASPVSTAPARPAPIQPAAISPAPIQPATMSPAPIQPAPKPPAPNSSAPPAPNLATKPTTSASFLANSTAVGTAAPNVDTKPAAHNTPALSNPPPINTATKPVPDLHVLYEDAALIPPVTDTESPKPVLVMSSPTVAARPKPRPRPGGAPWNPDRPRQSAAELVRALGGSSSKIQLQPPVPSASSQPPSKPVPSISKSASKKRMMDGIELLPLNPGGVTTRSRRAANTRQTRSKK</sequence>
<proteinExistence type="predicted"/>
<dbReference type="OMA" id="AYCAHIE"/>
<feature type="compositionally biased region" description="Basic residues" evidence="1">
    <location>
        <begin position="198"/>
        <end position="217"/>
    </location>
</feature>
<dbReference type="Proteomes" id="UP000001861">
    <property type="component" value="Unassembled WGS sequence"/>
</dbReference>
<evidence type="ECO:0000313" key="3">
    <source>
        <dbReference type="Proteomes" id="UP000001861"/>
    </source>
</evidence>
<feature type="compositionally biased region" description="Polar residues" evidence="1">
    <location>
        <begin position="220"/>
        <end position="230"/>
    </location>
</feature>
<feature type="compositionally biased region" description="Pro residues" evidence="1">
    <location>
        <begin position="552"/>
        <end position="570"/>
    </location>
</feature>